<dbReference type="Proteomes" id="UP001060085">
    <property type="component" value="Linkage Group LG05"/>
</dbReference>
<accession>A0ACC0AP97</accession>
<gene>
    <name evidence="1" type="ORF">M9H77_21513</name>
</gene>
<sequence>MKVIGSCGGDRKLRGVVNGTSVERGRKKGKVRSCVVVYAWKLGRWGRKQEKKLLLVGIVGVAAAEIVAVDYKERNLVMMKKYGHMMRDVFLRNVLMHKPTQKCSQVLKNLSRGPSKQVKTCMGYIVNGFQFQARNRGKEGETYNDDYIHLREPPPISQLSYRSSSPTLTTISLRSCRMFATCGGKSFRKYAYGTDFIHDQDEACMGVKQADLTESLSKSRHLEELHKHQNGDKKG</sequence>
<evidence type="ECO:0000313" key="2">
    <source>
        <dbReference type="Proteomes" id="UP001060085"/>
    </source>
</evidence>
<protein>
    <submittedName>
        <fullName evidence="1">Uncharacterized protein</fullName>
    </submittedName>
</protein>
<dbReference type="EMBL" id="CM044705">
    <property type="protein sequence ID" value="KAI5662190.1"/>
    <property type="molecule type" value="Genomic_DNA"/>
</dbReference>
<proteinExistence type="predicted"/>
<organism evidence="1 2">
    <name type="scientific">Catharanthus roseus</name>
    <name type="common">Madagascar periwinkle</name>
    <name type="synonym">Vinca rosea</name>
    <dbReference type="NCBI Taxonomy" id="4058"/>
    <lineage>
        <taxon>Eukaryota</taxon>
        <taxon>Viridiplantae</taxon>
        <taxon>Streptophyta</taxon>
        <taxon>Embryophyta</taxon>
        <taxon>Tracheophyta</taxon>
        <taxon>Spermatophyta</taxon>
        <taxon>Magnoliopsida</taxon>
        <taxon>eudicotyledons</taxon>
        <taxon>Gunneridae</taxon>
        <taxon>Pentapetalae</taxon>
        <taxon>asterids</taxon>
        <taxon>lamiids</taxon>
        <taxon>Gentianales</taxon>
        <taxon>Apocynaceae</taxon>
        <taxon>Rauvolfioideae</taxon>
        <taxon>Vinceae</taxon>
        <taxon>Catharanthinae</taxon>
        <taxon>Catharanthus</taxon>
    </lineage>
</organism>
<reference evidence="2" key="1">
    <citation type="journal article" date="2023" name="Nat. Plants">
        <title>Single-cell RNA sequencing provides a high-resolution roadmap for understanding the multicellular compartmentation of specialized metabolism.</title>
        <authorList>
            <person name="Sun S."/>
            <person name="Shen X."/>
            <person name="Li Y."/>
            <person name="Li Y."/>
            <person name="Wang S."/>
            <person name="Li R."/>
            <person name="Zhang H."/>
            <person name="Shen G."/>
            <person name="Guo B."/>
            <person name="Wei J."/>
            <person name="Xu J."/>
            <person name="St-Pierre B."/>
            <person name="Chen S."/>
            <person name="Sun C."/>
        </authorList>
    </citation>
    <scope>NUCLEOTIDE SEQUENCE [LARGE SCALE GENOMIC DNA]</scope>
</reference>
<keyword evidence="2" id="KW-1185">Reference proteome</keyword>
<comment type="caution">
    <text evidence="1">The sequence shown here is derived from an EMBL/GenBank/DDBJ whole genome shotgun (WGS) entry which is preliminary data.</text>
</comment>
<evidence type="ECO:0000313" key="1">
    <source>
        <dbReference type="EMBL" id="KAI5662190.1"/>
    </source>
</evidence>
<name>A0ACC0AP97_CATRO</name>